<evidence type="ECO:0000256" key="1">
    <source>
        <dbReference type="ARBA" id="ARBA00010203"/>
    </source>
</evidence>
<dbReference type="Proteomes" id="UP000032545">
    <property type="component" value="Unassembled WGS sequence"/>
</dbReference>
<feature type="region of interest" description="Disordered" evidence="8">
    <location>
        <begin position="104"/>
        <end position="130"/>
    </location>
</feature>
<dbReference type="GO" id="GO:0032259">
    <property type="term" value="P:methylation"/>
    <property type="evidence" value="ECO:0007669"/>
    <property type="project" value="UniProtKB-KW"/>
</dbReference>
<gene>
    <name evidence="9" type="ORF">FF36_00420</name>
</gene>
<evidence type="ECO:0000256" key="5">
    <source>
        <dbReference type="ARBA" id="ARBA00022691"/>
    </source>
</evidence>
<feature type="compositionally biased region" description="Basic residues" evidence="8">
    <location>
        <begin position="120"/>
        <end position="130"/>
    </location>
</feature>
<dbReference type="EC" id="2.1.1.113" evidence="2"/>
<evidence type="ECO:0000256" key="3">
    <source>
        <dbReference type="ARBA" id="ARBA00022603"/>
    </source>
</evidence>
<evidence type="ECO:0000313" key="9">
    <source>
        <dbReference type="EMBL" id="KJE25287.1"/>
    </source>
</evidence>
<accession>A0A0D8BPI7</accession>
<dbReference type="Gene3D" id="3.40.50.150">
    <property type="entry name" value="Vaccinia Virus protein VP39"/>
    <property type="match status" value="1"/>
</dbReference>
<evidence type="ECO:0000256" key="8">
    <source>
        <dbReference type="SAM" id="MobiDB-lite"/>
    </source>
</evidence>
<comment type="caution">
    <text evidence="9">The sequence shown here is derived from an EMBL/GenBank/DDBJ whole genome shotgun (WGS) entry which is preliminary data.</text>
</comment>
<comment type="catalytic activity">
    <reaction evidence="7">
        <text>a 2'-deoxycytidine in DNA + S-adenosyl-L-methionine = an N(4)-methyl-2'-deoxycytidine in DNA + S-adenosyl-L-homocysteine + H(+)</text>
        <dbReference type="Rhea" id="RHEA:16857"/>
        <dbReference type="Rhea" id="RHEA-COMP:11369"/>
        <dbReference type="Rhea" id="RHEA-COMP:13674"/>
        <dbReference type="ChEBI" id="CHEBI:15378"/>
        <dbReference type="ChEBI" id="CHEBI:57856"/>
        <dbReference type="ChEBI" id="CHEBI:59789"/>
        <dbReference type="ChEBI" id="CHEBI:85452"/>
        <dbReference type="ChEBI" id="CHEBI:137933"/>
        <dbReference type="EC" id="2.1.1.113"/>
    </reaction>
</comment>
<evidence type="ECO:0000313" key="10">
    <source>
        <dbReference type="Proteomes" id="UP000032545"/>
    </source>
</evidence>
<dbReference type="PROSITE" id="PS00093">
    <property type="entry name" value="N4_MTASE"/>
    <property type="match status" value="1"/>
</dbReference>
<dbReference type="GO" id="GO:0009307">
    <property type="term" value="P:DNA restriction-modification system"/>
    <property type="evidence" value="ECO:0007669"/>
    <property type="project" value="UniProtKB-KW"/>
</dbReference>
<dbReference type="GO" id="GO:0015667">
    <property type="term" value="F:site-specific DNA-methyltransferase (cytosine-N4-specific) activity"/>
    <property type="evidence" value="ECO:0007669"/>
    <property type="project" value="UniProtKB-EC"/>
</dbReference>
<dbReference type="AlphaFoldDB" id="A0A0D8BPI7"/>
<proteinExistence type="inferred from homology"/>
<keyword evidence="4" id="KW-0808">Transferase</keyword>
<dbReference type="EMBL" id="JYFN01000002">
    <property type="protein sequence ID" value="KJE25287.1"/>
    <property type="molecule type" value="Genomic_DNA"/>
</dbReference>
<evidence type="ECO:0000256" key="4">
    <source>
        <dbReference type="ARBA" id="ARBA00022679"/>
    </source>
</evidence>
<evidence type="ECO:0000256" key="2">
    <source>
        <dbReference type="ARBA" id="ARBA00012185"/>
    </source>
</evidence>
<dbReference type="RefSeq" id="WP_044883179.1">
    <property type="nucleotide sequence ID" value="NZ_JYFN01000002.1"/>
</dbReference>
<reference evidence="9 10" key="2">
    <citation type="journal article" date="2016" name="Genome Announc.">
        <title>Permanent Draft Genome Sequences for Two Variants of Frankia sp. Strain CpI1, the First Frankia Strain Isolated from Root Nodules of Comptonia peregrina.</title>
        <authorList>
            <person name="Oshone R."/>
            <person name="Hurst S.G.IV."/>
            <person name="Abebe-Akele F."/>
            <person name="Simpson S."/>
            <person name="Morris K."/>
            <person name="Thomas W.K."/>
            <person name="Tisa L.S."/>
        </authorList>
    </citation>
    <scope>NUCLEOTIDE SEQUENCE [LARGE SCALE GENOMIC DNA]</scope>
    <source>
        <strain evidence="10">CpI1-S</strain>
    </source>
</reference>
<dbReference type="SUPFAM" id="SSF53335">
    <property type="entry name" value="S-adenosyl-L-methionine-dependent methyltransferases"/>
    <property type="match status" value="1"/>
</dbReference>
<name>A0A0D8BPI7_9ACTN</name>
<keyword evidence="6" id="KW-0680">Restriction system</keyword>
<reference evidence="10" key="1">
    <citation type="submission" date="2015-02" db="EMBL/GenBank/DDBJ databases">
        <title>Draft Genome of Frankia sp. CpI1-S.</title>
        <authorList>
            <person name="Oshone R.T."/>
            <person name="Ngom M."/>
            <person name="Ghodhbane-Gtari F."/>
            <person name="Gtari M."/>
            <person name="Morris K."/>
            <person name="Thomas K."/>
            <person name="Sen A."/>
            <person name="Tisa L.S."/>
        </authorList>
    </citation>
    <scope>NUCLEOTIDE SEQUENCE [LARGE SCALE GENOMIC DNA]</scope>
    <source>
        <strain evidence="10">CpI1-S</strain>
    </source>
</reference>
<keyword evidence="3" id="KW-0489">Methyltransferase</keyword>
<protein>
    <recommendedName>
        <fullName evidence="2">site-specific DNA-methyltransferase (cytosine-N(4)-specific)</fullName>
        <ecNumber evidence="2">2.1.1.113</ecNumber>
    </recommendedName>
</protein>
<evidence type="ECO:0000256" key="7">
    <source>
        <dbReference type="ARBA" id="ARBA00049120"/>
    </source>
</evidence>
<keyword evidence="5" id="KW-0949">S-adenosyl-L-methionine</keyword>
<dbReference type="InterPro" id="IPR017985">
    <property type="entry name" value="MeTrfase_CN4_CS"/>
</dbReference>
<organism evidence="9 10">
    <name type="scientific">Frankia torreyi</name>
    <dbReference type="NCBI Taxonomy" id="1856"/>
    <lineage>
        <taxon>Bacteria</taxon>
        <taxon>Bacillati</taxon>
        <taxon>Actinomycetota</taxon>
        <taxon>Actinomycetes</taxon>
        <taxon>Frankiales</taxon>
        <taxon>Frankiaceae</taxon>
        <taxon>Frankia</taxon>
    </lineage>
</organism>
<dbReference type="InterPro" id="IPR029063">
    <property type="entry name" value="SAM-dependent_MTases_sf"/>
</dbReference>
<evidence type="ECO:0000256" key="6">
    <source>
        <dbReference type="ARBA" id="ARBA00022747"/>
    </source>
</evidence>
<dbReference type="PATRIC" id="fig|1502723.3.peg.467"/>
<keyword evidence="10" id="KW-1185">Reference proteome</keyword>
<dbReference type="GO" id="GO:0003677">
    <property type="term" value="F:DNA binding"/>
    <property type="evidence" value="ECO:0007669"/>
    <property type="project" value="InterPro"/>
</dbReference>
<sequence>MDLGAAPTDVTKPATTGRETLCACQCGQTVVRNATGRPGRFASPACRQRARRRALASAAPVAPFHDDDTVTLYVGQAAQVLRGLPDASVHCVVTSPPYFGLRDYGEPGQIGLERSATRSRGPRRTRYRSR</sequence>
<comment type="similarity">
    <text evidence="1">Belongs to the N(4)/N(6)-methyltransferase family. N(4) subfamily.</text>
</comment>